<sequence>MSKYFLLLVVALFAIVSCDALSAPVGSQLSVSKVEELNAQPNVDSKRMLRAEEEPVNAADEERGMAELGPKLKAWAASFKTWVTNSKLVQSMTNKAQSLTQKGRVAQAEKLLKQDGVNVNVLYQNKVKPDELFLALKLDPKLKMIADAPAAWANNPGLSMFYEYTTYYAKMTAKA</sequence>
<evidence type="ECO:0000256" key="1">
    <source>
        <dbReference type="ARBA" id="ARBA00004613"/>
    </source>
</evidence>
<evidence type="ECO:0000313" key="6">
    <source>
        <dbReference type="EMBL" id="KAL3665262.1"/>
    </source>
</evidence>
<comment type="function">
    <text evidence="5">Effector that suppresses plant defense responses during pathogen infection.</text>
</comment>
<dbReference type="AlphaFoldDB" id="A0ABD3FFT2"/>
<evidence type="ECO:0000256" key="4">
    <source>
        <dbReference type="ARBA" id="ARBA00022729"/>
    </source>
</evidence>
<comment type="subcellular location">
    <subcellularLocation>
        <location evidence="1 5">Secreted</location>
    </subcellularLocation>
</comment>
<feature type="signal peptide" evidence="5">
    <location>
        <begin position="1"/>
        <end position="20"/>
    </location>
</feature>
<accession>A0ABD3FFT2</accession>
<dbReference type="InterPro" id="IPR031825">
    <property type="entry name" value="RXLR"/>
</dbReference>
<protein>
    <recommendedName>
        <fullName evidence="5">RxLR effector protein</fullName>
    </recommendedName>
</protein>
<dbReference type="PROSITE" id="PS51257">
    <property type="entry name" value="PROKAR_LIPOPROTEIN"/>
    <property type="match status" value="1"/>
</dbReference>
<comment type="similarity">
    <text evidence="2 5">Belongs to the RxLR effector family.</text>
</comment>
<organism evidence="6 7">
    <name type="scientific">Phytophthora oleae</name>
    <dbReference type="NCBI Taxonomy" id="2107226"/>
    <lineage>
        <taxon>Eukaryota</taxon>
        <taxon>Sar</taxon>
        <taxon>Stramenopiles</taxon>
        <taxon>Oomycota</taxon>
        <taxon>Peronosporomycetes</taxon>
        <taxon>Peronosporales</taxon>
        <taxon>Peronosporaceae</taxon>
        <taxon>Phytophthora</taxon>
    </lineage>
</organism>
<reference evidence="6 7" key="1">
    <citation type="submission" date="2024-09" db="EMBL/GenBank/DDBJ databases">
        <title>Genome sequencing and assembly of Phytophthora oleae, isolate VK10A, causative agent of rot of olive drupes.</title>
        <authorList>
            <person name="Conti Taguali S."/>
            <person name="Riolo M."/>
            <person name="La Spada F."/>
            <person name="Cacciola S.O."/>
            <person name="Dionisio G."/>
        </authorList>
    </citation>
    <scope>NUCLEOTIDE SEQUENCE [LARGE SCALE GENOMIC DNA]</scope>
    <source>
        <strain evidence="6 7">VK10A</strain>
    </source>
</reference>
<evidence type="ECO:0000256" key="5">
    <source>
        <dbReference type="RuleBase" id="RU367124"/>
    </source>
</evidence>
<comment type="domain">
    <text evidence="5">The RxLR-dEER motif acts to carry the protein into the host cell cytoplasm through binding to cell surface phosphatidylinositol-3-phosphate.</text>
</comment>
<dbReference type="Pfam" id="PF16810">
    <property type="entry name" value="RXLR"/>
    <property type="match status" value="1"/>
</dbReference>
<keyword evidence="3 5" id="KW-0964">Secreted</keyword>
<keyword evidence="4 5" id="KW-0732">Signal</keyword>
<proteinExistence type="inferred from homology"/>
<evidence type="ECO:0000313" key="7">
    <source>
        <dbReference type="Proteomes" id="UP001632037"/>
    </source>
</evidence>
<comment type="caution">
    <text evidence="6">The sequence shown here is derived from an EMBL/GenBank/DDBJ whole genome shotgun (WGS) entry which is preliminary data.</text>
</comment>
<dbReference type="EMBL" id="JBIMZQ010000021">
    <property type="protein sequence ID" value="KAL3665262.1"/>
    <property type="molecule type" value="Genomic_DNA"/>
</dbReference>
<evidence type="ECO:0000256" key="2">
    <source>
        <dbReference type="ARBA" id="ARBA00010400"/>
    </source>
</evidence>
<evidence type="ECO:0000256" key="3">
    <source>
        <dbReference type="ARBA" id="ARBA00022525"/>
    </source>
</evidence>
<keyword evidence="7" id="KW-1185">Reference proteome</keyword>
<gene>
    <name evidence="6" type="ORF">V7S43_009890</name>
</gene>
<dbReference type="Proteomes" id="UP001632037">
    <property type="component" value="Unassembled WGS sequence"/>
</dbReference>
<name>A0ABD3FFT2_9STRA</name>
<feature type="chain" id="PRO_5044959983" description="RxLR effector protein" evidence="5">
    <location>
        <begin position="21"/>
        <end position="175"/>
    </location>
</feature>